<dbReference type="GO" id="GO:0050380">
    <property type="term" value="F:undecaprenyl-diphosphatase activity"/>
    <property type="evidence" value="ECO:0007669"/>
    <property type="project" value="UniProtKB-EC"/>
</dbReference>
<name>A0A9X1V5G4_9BACL</name>
<dbReference type="Proteomes" id="UP001139263">
    <property type="component" value="Unassembled WGS sequence"/>
</dbReference>
<dbReference type="Gene3D" id="1.20.144.10">
    <property type="entry name" value="Phosphatidic acid phosphatase type 2/haloperoxidase"/>
    <property type="match status" value="1"/>
</dbReference>
<dbReference type="EMBL" id="JALBUF010000001">
    <property type="protein sequence ID" value="MCI0181851.1"/>
    <property type="molecule type" value="Genomic_DNA"/>
</dbReference>
<evidence type="ECO:0000313" key="3">
    <source>
        <dbReference type="EMBL" id="MCI0181851.1"/>
    </source>
</evidence>
<feature type="transmembrane region" description="Helical" evidence="1">
    <location>
        <begin position="20"/>
        <end position="47"/>
    </location>
</feature>
<feature type="transmembrane region" description="Helical" evidence="1">
    <location>
        <begin position="126"/>
        <end position="144"/>
    </location>
</feature>
<dbReference type="SUPFAM" id="SSF48317">
    <property type="entry name" value="Acid phosphatase/Vanadium-dependent haloperoxidase"/>
    <property type="match status" value="1"/>
</dbReference>
<feature type="domain" description="Phosphatidic acid phosphatase type 2/haloperoxidase" evidence="2">
    <location>
        <begin position="59"/>
        <end position="167"/>
    </location>
</feature>
<dbReference type="AlphaFoldDB" id="A0A9X1V5G4"/>
<dbReference type="InterPro" id="IPR036938">
    <property type="entry name" value="PAP2/HPO_sf"/>
</dbReference>
<comment type="caution">
    <text evidence="3">The sequence shown here is derived from an EMBL/GenBank/DDBJ whole genome shotgun (WGS) entry which is preliminary data.</text>
</comment>
<dbReference type="EC" id="3.6.1.27" evidence="3"/>
<dbReference type="RefSeq" id="WP_241711482.1">
    <property type="nucleotide sequence ID" value="NZ_JALBUF010000001.1"/>
</dbReference>
<dbReference type="InterPro" id="IPR033879">
    <property type="entry name" value="UPP_Pase"/>
</dbReference>
<keyword evidence="1" id="KW-0472">Membrane</keyword>
<dbReference type="CDD" id="cd03385">
    <property type="entry name" value="PAP2_BcrC_like"/>
    <property type="match status" value="1"/>
</dbReference>
<dbReference type="SMART" id="SM00014">
    <property type="entry name" value="acidPPc"/>
    <property type="match status" value="1"/>
</dbReference>
<keyword evidence="1" id="KW-0812">Transmembrane</keyword>
<proteinExistence type="predicted"/>
<keyword evidence="1" id="KW-1133">Transmembrane helix</keyword>
<accession>A0A9X1V5G4</accession>
<evidence type="ECO:0000256" key="1">
    <source>
        <dbReference type="SAM" id="Phobius"/>
    </source>
</evidence>
<dbReference type="GO" id="GO:0005886">
    <property type="term" value="C:plasma membrane"/>
    <property type="evidence" value="ECO:0007669"/>
    <property type="project" value="InterPro"/>
</dbReference>
<dbReference type="PANTHER" id="PTHR14969">
    <property type="entry name" value="SPHINGOSINE-1-PHOSPHATE PHOSPHOHYDROLASE"/>
    <property type="match status" value="1"/>
</dbReference>
<keyword evidence="4" id="KW-1185">Reference proteome</keyword>
<keyword evidence="3" id="KW-0378">Hydrolase</keyword>
<feature type="transmembrane region" description="Helical" evidence="1">
    <location>
        <begin position="59"/>
        <end position="82"/>
    </location>
</feature>
<gene>
    <name evidence="3" type="primary">bcrC_1</name>
    <name evidence="3" type="ORF">MM817_00098</name>
</gene>
<dbReference type="Pfam" id="PF01569">
    <property type="entry name" value="PAP2"/>
    <property type="match status" value="1"/>
</dbReference>
<evidence type="ECO:0000313" key="4">
    <source>
        <dbReference type="Proteomes" id="UP001139263"/>
    </source>
</evidence>
<protein>
    <submittedName>
        <fullName evidence="3">Undecaprenyl-diphosphatase BcrC</fullName>
        <ecNumber evidence="3">3.6.1.27</ecNumber>
    </submittedName>
</protein>
<reference evidence="3" key="1">
    <citation type="submission" date="2022-03" db="EMBL/GenBank/DDBJ databases">
        <title>Draft Genome Sequence of Firmicute Strain S0AB, a Heterotrophic Iron/Sulfur-Oxidizing Extreme Acidophile.</title>
        <authorList>
            <person name="Vergara E."/>
            <person name="Pakostova E."/>
            <person name="Johnson D.B."/>
            <person name="Holmes D.S."/>
        </authorList>
    </citation>
    <scope>NUCLEOTIDE SEQUENCE</scope>
    <source>
        <strain evidence="3">S0AB</strain>
    </source>
</reference>
<sequence>MNWDVQLYFLIYHMHNYTPWLNGLMIGLAKDGIYMYALLLIIYWFIGHTHDQRIIHREAGLSAVIVGVLGLLINIVISHIWFRPRPFVTLHTVPLIHHAADASFPSDHATGSAGLAGGAYLRDHTMGKFFAVLALFIGFSRVYVGVHYPTDILGGFIVGLLSTFMIALAKKNVDKLIYALIGVWETIAAAFVKKNTSQK</sequence>
<organism evidence="3 4">
    <name type="scientific">Sulfoacidibacillus ferrooxidans</name>
    <dbReference type="NCBI Taxonomy" id="2005001"/>
    <lineage>
        <taxon>Bacteria</taxon>
        <taxon>Bacillati</taxon>
        <taxon>Bacillota</taxon>
        <taxon>Bacilli</taxon>
        <taxon>Bacillales</taxon>
        <taxon>Alicyclobacillaceae</taxon>
        <taxon>Sulfoacidibacillus</taxon>
    </lineage>
</organism>
<evidence type="ECO:0000259" key="2">
    <source>
        <dbReference type="SMART" id="SM00014"/>
    </source>
</evidence>
<dbReference type="InterPro" id="IPR000326">
    <property type="entry name" value="PAP2/HPO"/>
</dbReference>
<dbReference type="PANTHER" id="PTHR14969:SF58">
    <property type="entry name" value="UNDECAPRENYL-DIPHOSPHATASE BCRC"/>
    <property type="match status" value="1"/>
</dbReference>
<feature type="transmembrane region" description="Helical" evidence="1">
    <location>
        <begin position="151"/>
        <end position="169"/>
    </location>
</feature>